<keyword evidence="11" id="KW-1185">Reference proteome</keyword>
<dbReference type="CDD" id="cd00075">
    <property type="entry name" value="HATPase"/>
    <property type="match status" value="1"/>
</dbReference>
<comment type="caution">
    <text evidence="10">The sequence shown here is derived from an EMBL/GenBank/DDBJ whole genome shotgun (WGS) entry which is preliminary data.</text>
</comment>
<dbReference type="Proteomes" id="UP000184290">
    <property type="component" value="Unassembled WGS sequence"/>
</dbReference>
<evidence type="ECO:0000256" key="6">
    <source>
        <dbReference type="ARBA" id="ARBA00023012"/>
    </source>
</evidence>
<evidence type="ECO:0000256" key="4">
    <source>
        <dbReference type="ARBA" id="ARBA00022679"/>
    </source>
</evidence>
<proteinExistence type="predicted"/>
<dbReference type="InterPro" id="IPR050736">
    <property type="entry name" value="Sensor_HK_Regulatory"/>
</dbReference>
<keyword evidence="8" id="KW-1133">Transmembrane helix</keyword>
<feature type="domain" description="Histidine kinase" evidence="9">
    <location>
        <begin position="576"/>
        <end position="793"/>
    </location>
</feature>
<dbReference type="InterPro" id="IPR003594">
    <property type="entry name" value="HATPase_dom"/>
</dbReference>
<keyword evidence="8" id="KW-0472">Membrane</keyword>
<dbReference type="InterPro" id="IPR035965">
    <property type="entry name" value="PAS-like_dom_sf"/>
</dbReference>
<dbReference type="InterPro" id="IPR005467">
    <property type="entry name" value="His_kinase_dom"/>
</dbReference>
<dbReference type="SMART" id="SM00091">
    <property type="entry name" value="PAS"/>
    <property type="match status" value="3"/>
</dbReference>
<keyword evidence="4" id="KW-0808">Transferase</keyword>
<dbReference type="InterPro" id="IPR000014">
    <property type="entry name" value="PAS"/>
</dbReference>
<dbReference type="SMART" id="SM00388">
    <property type="entry name" value="HisKA"/>
    <property type="match status" value="1"/>
</dbReference>
<protein>
    <recommendedName>
        <fullName evidence="2">histidine kinase</fullName>
        <ecNumber evidence="2">2.7.13.3</ecNumber>
    </recommendedName>
</protein>
<accession>A0ABY1IPA8</accession>
<evidence type="ECO:0000256" key="8">
    <source>
        <dbReference type="SAM" id="Phobius"/>
    </source>
</evidence>
<dbReference type="SMART" id="SM00387">
    <property type="entry name" value="HATPase_c"/>
    <property type="match status" value="1"/>
</dbReference>
<dbReference type="Gene3D" id="3.30.450.20">
    <property type="entry name" value="PAS domain"/>
    <property type="match status" value="2"/>
</dbReference>
<dbReference type="RefSeq" id="WP_060608843.1">
    <property type="nucleotide sequence ID" value="NZ_FQZC01000004.1"/>
</dbReference>
<keyword evidence="8" id="KW-0812">Transmembrane</keyword>
<dbReference type="InterPro" id="IPR003661">
    <property type="entry name" value="HisK_dim/P_dom"/>
</dbReference>
<evidence type="ECO:0000256" key="1">
    <source>
        <dbReference type="ARBA" id="ARBA00000085"/>
    </source>
</evidence>
<dbReference type="Gene3D" id="3.30.565.10">
    <property type="entry name" value="Histidine kinase-like ATPase, C-terminal domain"/>
    <property type="match status" value="1"/>
</dbReference>
<gene>
    <name evidence="10" type="ORF">SAMN02745911_3219</name>
</gene>
<dbReference type="CDD" id="cd00082">
    <property type="entry name" value="HisKA"/>
    <property type="match status" value="1"/>
</dbReference>
<dbReference type="PANTHER" id="PTHR43711:SF26">
    <property type="entry name" value="SENSOR HISTIDINE KINASE RCSC"/>
    <property type="match status" value="1"/>
</dbReference>
<dbReference type="InterPro" id="IPR036097">
    <property type="entry name" value="HisK_dim/P_sf"/>
</dbReference>
<dbReference type="Pfam" id="PF00512">
    <property type="entry name" value="HisKA"/>
    <property type="match status" value="1"/>
</dbReference>
<dbReference type="EC" id="2.7.13.3" evidence="2"/>
<evidence type="ECO:0000313" key="10">
    <source>
        <dbReference type="EMBL" id="SHJ75477.1"/>
    </source>
</evidence>
<keyword evidence="6" id="KW-0902">Two-component regulatory system</keyword>
<dbReference type="SUPFAM" id="SSF55874">
    <property type="entry name" value="ATPase domain of HSP90 chaperone/DNA topoisomerase II/histidine kinase"/>
    <property type="match status" value="1"/>
</dbReference>
<comment type="catalytic activity">
    <reaction evidence="1">
        <text>ATP + protein L-histidine = ADP + protein N-phospho-L-histidine.</text>
        <dbReference type="EC" id="2.7.13.3"/>
    </reaction>
</comment>
<dbReference type="Gene3D" id="1.10.287.130">
    <property type="match status" value="1"/>
</dbReference>
<dbReference type="EMBL" id="FQZC01000004">
    <property type="protein sequence ID" value="SHJ75477.1"/>
    <property type="molecule type" value="Genomic_DNA"/>
</dbReference>
<evidence type="ECO:0000259" key="9">
    <source>
        <dbReference type="PROSITE" id="PS50109"/>
    </source>
</evidence>
<evidence type="ECO:0000313" key="11">
    <source>
        <dbReference type="Proteomes" id="UP000184290"/>
    </source>
</evidence>
<dbReference type="InterPro" id="IPR004358">
    <property type="entry name" value="Sig_transdc_His_kin-like_C"/>
</dbReference>
<keyword evidence="7" id="KW-0175">Coiled coil</keyword>
<dbReference type="PRINTS" id="PR00344">
    <property type="entry name" value="BCTRLSENSOR"/>
</dbReference>
<feature type="coiled-coil region" evidence="7">
    <location>
        <begin position="118"/>
        <end position="145"/>
    </location>
</feature>
<dbReference type="PANTHER" id="PTHR43711">
    <property type="entry name" value="TWO-COMPONENT HISTIDINE KINASE"/>
    <property type="match status" value="1"/>
</dbReference>
<name>A0ABY1IPA8_9HYPH</name>
<keyword evidence="3" id="KW-0597">Phosphoprotein</keyword>
<reference evidence="10 11" key="1">
    <citation type="submission" date="2016-11" db="EMBL/GenBank/DDBJ databases">
        <authorList>
            <person name="Varghese N."/>
            <person name="Submissions S."/>
        </authorList>
    </citation>
    <scope>NUCLEOTIDE SEQUENCE [LARGE SCALE GENOMIC DNA]</scope>
    <source>
        <strain evidence="10 11">DSM 21988</strain>
    </source>
</reference>
<keyword evidence="5" id="KW-0418">Kinase</keyword>
<dbReference type="InterPro" id="IPR036890">
    <property type="entry name" value="HATPase_C_sf"/>
</dbReference>
<dbReference type="PROSITE" id="PS50109">
    <property type="entry name" value="HIS_KIN"/>
    <property type="match status" value="1"/>
</dbReference>
<feature type="transmembrane region" description="Helical" evidence="8">
    <location>
        <begin position="18"/>
        <end position="38"/>
    </location>
</feature>
<organism evidence="10 11">
    <name type="scientific">Aureimonas altamirensis DSM 21988</name>
    <dbReference type="NCBI Taxonomy" id="1121026"/>
    <lineage>
        <taxon>Bacteria</taxon>
        <taxon>Pseudomonadati</taxon>
        <taxon>Pseudomonadota</taxon>
        <taxon>Alphaproteobacteria</taxon>
        <taxon>Hyphomicrobiales</taxon>
        <taxon>Aurantimonadaceae</taxon>
        <taxon>Aureimonas</taxon>
    </lineage>
</organism>
<evidence type="ECO:0000256" key="5">
    <source>
        <dbReference type="ARBA" id="ARBA00022777"/>
    </source>
</evidence>
<dbReference type="SUPFAM" id="SSF47384">
    <property type="entry name" value="Homodimeric domain of signal transducing histidine kinase"/>
    <property type="match status" value="1"/>
</dbReference>
<dbReference type="Pfam" id="PF12860">
    <property type="entry name" value="PAS_7"/>
    <property type="match status" value="2"/>
</dbReference>
<dbReference type="Pfam" id="PF02518">
    <property type="entry name" value="HATPase_c"/>
    <property type="match status" value="1"/>
</dbReference>
<dbReference type="SUPFAM" id="SSF55785">
    <property type="entry name" value="PYP-like sensor domain (PAS domain)"/>
    <property type="match status" value="2"/>
</dbReference>
<evidence type="ECO:0000256" key="3">
    <source>
        <dbReference type="ARBA" id="ARBA00022553"/>
    </source>
</evidence>
<sequence length="797" mass="87280">MQGETQAGQLAGSASPEMILALAVAALFLAGALLIAVWHMRQRARLMADADRLRGELADAQGLADIRAGIIAATDQRIVAFAGRDTPEVLGSLPREYEAPREAAAFLSFRDWMPAYDAMALEREIDRLRASAESFRREVELANGRPLEVAGRTVGALAVVRFTPLSGMREELATLRIERQRTTATIETMQSLFDAAPTPMWLRARSGVLVWVNTAFARSVEADSVDETVDRQVEFFNAQDRAAIAQSVAGTGVFRGGLTAVVEGDRRNFDVIEAAGPLGSAGLASDVSAVEAVRRELKATLRSHSETLDHLTTAVARFDAKTLLIYHNAEFQKLFDLSESYLDGKPDHVAIMDQLRTRGIMPEDRPLRDLKDEILAAYRATRPTDALWHLADGRTLRVFASPEPQGGATWVFEDLTEKFQLESRLNSLVRLQGETLDYLKEAVAVFGQDGRLRLSNPTFAEMWGLSRDFLAAKPHIRSFAKATPFPLRKGVAGSPSWELFANAVTAFDEGARLTESGEFELEDGRTQSYGIVPLPNGQTMLTFSDVSVARQAERMLRERNEALEEADRLKNDFVQHVSYELRSPLTNIIGFSALLRSLDTGPLTERQSEYLDYIITSTRALMTIVNDILDLASIDAGTLQLDLSDVDIARTVEQAIEAVEDRTRQGDIEIETDLSAAGSTFRADGKRVVQILFNLLSNAVNFSPAGGVVRLTVRRDGTDTLFSVTDEGPGMSPETVTKAFERFEQNAAGARKSGAGLGLSIVKSFVELHQGEVEITSSAGAGTVVTCRFPKLHEAAR</sequence>
<evidence type="ECO:0000256" key="2">
    <source>
        <dbReference type="ARBA" id="ARBA00012438"/>
    </source>
</evidence>
<evidence type="ECO:0000256" key="7">
    <source>
        <dbReference type="SAM" id="Coils"/>
    </source>
</evidence>